<name>A0ABS5T0U0_9GAMM</name>
<dbReference type="RefSeq" id="WP_214211772.1">
    <property type="nucleotide sequence ID" value="NZ_JABBFO010000001.1"/>
</dbReference>
<gene>
    <name evidence="2" type="ORF">HGT73_00945</name>
</gene>
<dbReference type="Gene3D" id="3.90.1530.10">
    <property type="entry name" value="Conserved hypothetical protein from pyrococcus furiosus pfu- 392566-001, ParB domain"/>
    <property type="match status" value="1"/>
</dbReference>
<sequence length="300" mass="33254">MKYTTSLLLSSLLTTGLTCSVVTQAQTIETINVSQIRPTQPAIGDDEVKIKVAKLRLDRQALFESFCQDIGAKGIKKFDDSSSLSRPDSFTCLAAQGTEAKKVKSAVIGPDHHIYLTDGHHTISTYRALANDQDFPFSVRITNNFSHLPSMAAFWEIMQQQHLAWLKDPQGKTISPDQLPLQVSMQAMQNDPYRSVVYFLRGIAYDKPEHAPPFLEFYLGSWLRSEQPVTAQQLSTQAGYMAYLHRAAEKLVAAKGSSPATQSAQSPTLYQLGQRKTVNEKKLAKLAEPGGKISFLFNGK</sequence>
<dbReference type="InterPro" id="IPR036086">
    <property type="entry name" value="ParB/Sulfiredoxin_sf"/>
</dbReference>
<evidence type="ECO:0000256" key="1">
    <source>
        <dbReference type="SAM" id="SignalP"/>
    </source>
</evidence>
<proteinExistence type="predicted"/>
<dbReference type="SUPFAM" id="SSF110849">
    <property type="entry name" value="ParB/Sulfiredoxin"/>
    <property type="match status" value="1"/>
</dbReference>
<reference evidence="2 3" key="1">
    <citation type="submission" date="2020-04" db="EMBL/GenBank/DDBJ databases">
        <title>Genome sequencing of Rosenbergiella species.</title>
        <authorList>
            <person name="Alvarez-Perez S."/>
            <person name="Lievens B."/>
        </authorList>
    </citation>
    <scope>NUCLEOTIDE SEQUENCE [LARGE SCALE GENOMIC DNA]</scope>
    <source>
        <strain evidence="2 3">CdVSA20.1</strain>
    </source>
</reference>
<feature type="chain" id="PRO_5045875628" description="ParB-like nuclease" evidence="1">
    <location>
        <begin position="26"/>
        <end position="300"/>
    </location>
</feature>
<dbReference type="Pfam" id="PF08857">
    <property type="entry name" value="ParBc_2"/>
    <property type="match status" value="1"/>
</dbReference>
<evidence type="ECO:0008006" key="4">
    <source>
        <dbReference type="Google" id="ProtNLM"/>
    </source>
</evidence>
<protein>
    <recommendedName>
        <fullName evidence="4">ParB-like nuclease</fullName>
    </recommendedName>
</protein>
<keyword evidence="1" id="KW-0732">Signal</keyword>
<evidence type="ECO:0000313" key="2">
    <source>
        <dbReference type="EMBL" id="MBT0725962.1"/>
    </source>
</evidence>
<accession>A0ABS5T0U0</accession>
<evidence type="ECO:0000313" key="3">
    <source>
        <dbReference type="Proteomes" id="UP000786875"/>
    </source>
</evidence>
<organism evidence="2 3">
    <name type="scientific">Rosenbergiella australiborealis</name>
    <dbReference type="NCBI Taxonomy" id="1544696"/>
    <lineage>
        <taxon>Bacteria</taxon>
        <taxon>Pseudomonadati</taxon>
        <taxon>Pseudomonadota</taxon>
        <taxon>Gammaproteobacteria</taxon>
        <taxon>Enterobacterales</taxon>
        <taxon>Erwiniaceae</taxon>
        <taxon>Rosenbergiella</taxon>
    </lineage>
</organism>
<dbReference type="Proteomes" id="UP000786875">
    <property type="component" value="Unassembled WGS sequence"/>
</dbReference>
<dbReference type="InterPro" id="IPR014956">
    <property type="entry name" value="ParBc_2"/>
</dbReference>
<keyword evidence="3" id="KW-1185">Reference proteome</keyword>
<dbReference type="CDD" id="cd16390">
    <property type="entry name" value="ParB_N_Srx_like"/>
    <property type="match status" value="1"/>
</dbReference>
<feature type="signal peptide" evidence="1">
    <location>
        <begin position="1"/>
        <end position="25"/>
    </location>
</feature>
<dbReference type="EMBL" id="JABBFO010000001">
    <property type="protein sequence ID" value="MBT0725962.1"/>
    <property type="molecule type" value="Genomic_DNA"/>
</dbReference>
<comment type="caution">
    <text evidence="2">The sequence shown here is derived from an EMBL/GenBank/DDBJ whole genome shotgun (WGS) entry which is preliminary data.</text>
</comment>